<dbReference type="VEuPathDB" id="FungiDB:CC77DRAFT_928293"/>
<dbReference type="KEGG" id="aalt:CC77DRAFT_928293"/>
<evidence type="ECO:0000256" key="1">
    <source>
        <dbReference type="SAM" id="MobiDB-lite"/>
    </source>
</evidence>
<gene>
    <name evidence="4" type="ORF">AA0117_g932</name>
    <name evidence="3" type="ORF">CC77DRAFT_928293</name>
</gene>
<name>A0A177DXK9_ALTAL</name>
<feature type="compositionally biased region" description="Acidic residues" evidence="1">
    <location>
        <begin position="48"/>
        <end position="59"/>
    </location>
</feature>
<dbReference type="Pfam" id="PF22942">
    <property type="entry name" value="DUF7025"/>
    <property type="match status" value="1"/>
</dbReference>
<dbReference type="CDD" id="cd19481">
    <property type="entry name" value="RecA-like_protease"/>
    <property type="match status" value="1"/>
</dbReference>
<dbReference type="Pfam" id="PF00004">
    <property type="entry name" value="AAA"/>
    <property type="match status" value="1"/>
</dbReference>
<reference evidence="4" key="3">
    <citation type="journal article" date="2019" name="J. ISSAAS">
        <title>Genomics, evolutionary history and diagnostics of the Alternaria alternata species group including apple and Asian pear pathotypes.</title>
        <authorList>
            <person name="Armitage A.D."/>
            <person name="Cockerton H.M."/>
            <person name="Sreenivasaprasad S."/>
            <person name="Woodhall J."/>
            <person name="Lane C."/>
            <person name="Harrison R.J."/>
            <person name="Clarkson J.P."/>
        </authorList>
    </citation>
    <scope>NUCLEOTIDE SEQUENCE</scope>
    <source>
        <strain evidence="4">FERA 1177</strain>
    </source>
</reference>
<evidence type="ECO:0000313" key="3">
    <source>
        <dbReference type="EMBL" id="OAG24226.1"/>
    </source>
</evidence>
<dbReference type="STRING" id="5599.A0A177DXK9"/>
<dbReference type="OMA" id="SDGNWTW"/>
<dbReference type="EMBL" id="PDXD01000001">
    <property type="protein sequence ID" value="RYN83816.1"/>
    <property type="molecule type" value="Genomic_DNA"/>
</dbReference>
<dbReference type="PANTHER" id="PTHR46411">
    <property type="entry name" value="FAMILY ATPASE, PUTATIVE-RELATED"/>
    <property type="match status" value="1"/>
</dbReference>
<sequence length="651" mass="73213">MPTKNTANGVENTNGTAGFAPEGSLTSFKNLYQGPPDKNRKWSWTEKEPEDVADPAENEETAQHALITRLQKATDSRKKYDMHSIIIQSPWLKDALAEILKDYPGIHCGLKRLEFAAPFTPFVHRWSQLLEYRSRKDLDATTAKHVELLYGVLCAELKDVIKTLEDYVSHGIITFDHIWTMYQPGALIYSNSHKGAYGVYTLKSGSYGNTPCGRFYQLNVEAIDWNGTSFGRSSQTIRLGEFHGTARILGLSAFPLSFHPYEAKVKEALVSRGKKFEALAGSHYMAYEGFAVTSDRDGNEASYMCTGRIIVDSDSYQRFSSRSVGRIEPLSAKEYAKEPEGTPERLEIQDPTEMKYVFGSQEKEERPRLTEHHHLLCLPRVRGYSLKKKKWLLFYVELIQVIKFNENAFASLVLPKDQKELILAFAESQAMNQTGFDDVISGKGRGHITLLSGPPGVGKTLTAESVAEHMRAPLFMMSAGDLGIDPDQVETKLTNILEMISKWNAVLLLDECDVFLEARSTHDLERNKLVSIFLRVLEYYEGLLFLTTNRVDNIDAAFQSRIHISLAYPNLTSASRKSIWQNFLKSSGGLHEWKDDDLEDLASVELNGRQIKNVLKSASLLAARKKDGLNKKYVDMVLGIEKKRPGVAAGF</sequence>
<dbReference type="GeneID" id="29119638"/>
<protein>
    <submittedName>
        <fullName evidence="3">p-loop containing nucleoside triphosphate hydrolase protein</fullName>
    </submittedName>
</protein>
<feature type="compositionally biased region" description="Polar residues" evidence="1">
    <location>
        <begin position="1"/>
        <end position="16"/>
    </location>
</feature>
<dbReference type="GO" id="GO:0016887">
    <property type="term" value="F:ATP hydrolysis activity"/>
    <property type="evidence" value="ECO:0007669"/>
    <property type="project" value="InterPro"/>
</dbReference>
<dbReference type="InterPro" id="IPR027417">
    <property type="entry name" value="P-loop_NTPase"/>
</dbReference>
<feature type="compositionally biased region" description="Basic and acidic residues" evidence="1">
    <location>
        <begin position="37"/>
        <end position="47"/>
    </location>
</feature>
<dbReference type="SUPFAM" id="SSF52540">
    <property type="entry name" value="P-loop containing nucleoside triphosphate hydrolases"/>
    <property type="match status" value="1"/>
</dbReference>
<dbReference type="EMBL" id="KV441471">
    <property type="protein sequence ID" value="OAG24226.1"/>
    <property type="molecule type" value="Genomic_DNA"/>
</dbReference>
<feature type="domain" description="AAA+ ATPase" evidence="2">
    <location>
        <begin position="445"/>
        <end position="572"/>
    </location>
</feature>
<evidence type="ECO:0000313" key="5">
    <source>
        <dbReference type="Proteomes" id="UP000077248"/>
    </source>
</evidence>
<evidence type="ECO:0000313" key="6">
    <source>
        <dbReference type="Proteomes" id="UP000291422"/>
    </source>
</evidence>
<reference evidence="3 5" key="1">
    <citation type="submission" date="2016-05" db="EMBL/GenBank/DDBJ databases">
        <title>Comparative analysis of secretome profiles of manganese(II)-oxidizing ascomycete fungi.</title>
        <authorList>
            <consortium name="DOE Joint Genome Institute"/>
            <person name="Zeiner C.A."/>
            <person name="Purvine S.O."/>
            <person name="Zink E.M."/>
            <person name="Wu S."/>
            <person name="Pasa-Tolic L."/>
            <person name="Chaput D.L."/>
            <person name="Haridas S."/>
            <person name="Grigoriev I.V."/>
            <person name="Santelli C.M."/>
            <person name="Hansel C.M."/>
        </authorList>
    </citation>
    <scope>NUCLEOTIDE SEQUENCE [LARGE SCALE GENOMIC DNA]</scope>
    <source>
        <strain evidence="3 5">SRC1lrK2f</strain>
    </source>
</reference>
<dbReference type="GO" id="GO:0005524">
    <property type="term" value="F:ATP binding"/>
    <property type="evidence" value="ECO:0007669"/>
    <property type="project" value="InterPro"/>
</dbReference>
<keyword evidence="3" id="KW-0378">Hydrolase</keyword>
<dbReference type="Gene3D" id="3.40.50.300">
    <property type="entry name" value="P-loop containing nucleotide triphosphate hydrolases"/>
    <property type="match status" value="1"/>
</dbReference>
<accession>A0A177DXK9</accession>
<feature type="region of interest" description="Disordered" evidence="1">
    <location>
        <begin position="1"/>
        <end position="59"/>
    </location>
</feature>
<dbReference type="InterPro" id="IPR003593">
    <property type="entry name" value="AAA+_ATPase"/>
</dbReference>
<dbReference type="SMART" id="SM00382">
    <property type="entry name" value="AAA"/>
    <property type="match status" value="1"/>
</dbReference>
<dbReference type="AlphaFoldDB" id="A0A177DXK9"/>
<dbReference type="InterPro" id="IPR003959">
    <property type="entry name" value="ATPase_AAA_core"/>
</dbReference>
<dbReference type="Proteomes" id="UP000291422">
    <property type="component" value="Unassembled WGS sequence"/>
</dbReference>
<dbReference type="RefSeq" id="XP_018389647.1">
    <property type="nucleotide sequence ID" value="XM_018534044.1"/>
</dbReference>
<evidence type="ECO:0000313" key="4">
    <source>
        <dbReference type="EMBL" id="RYN83816.1"/>
    </source>
</evidence>
<dbReference type="Proteomes" id="UP000077248">
    <property type="component" value="Unassembled WGS sequence"/>
</dbReference>
<dbReference type="PANTHER" id="PTHR46411:SF3">
    <property type="entry name" value="AAA+ ATPASE DOMAIN-CONTAINING PROTEIN"/>
    <property type="match status" value="1"/>
</dbReference>
<reference evidence="6" key="2">
    <citation type="journal article" date="2019" name="bioRxiv">
        <title>Genomics, evolutionary history and diagnostics of the Alternaria alternata species group including apple and Asian pear pathotypes.</title>
        <authorList>
            <person name="Armitage A.D."/>
            <person name="Cockerton H.M."/>
            <person name="Sreenivasaprasad S."/>
            <person name="Woodhall J.W."/>
            <person name="Lane C.R."/>
            <person name="Harrison R.J."/>
            <person name="Clarkson J.P."/>
        </authorList>
    </citation>
    <scope>NUCLEOTIDE SEQUENCE [LARGE SCALE GENOMIC DNA]</scope>
    <source>
        <strain evidence="6">FERA 1177</strain>
    </source>
</reference>
<evidence type="ECO:0000259" key="2">
    <source>
        <dbReference type="SMART" id="SM00382"/>
    </source>
</evidence>
<dbReference type="InterPro" id="IPR054289">
    <property type="entry name" value="DUF7025"/>
</dbReference>
<keyword evidence="5" id="KW-1185">Reference proteome</keyword>
<proteinExistence type="predicted"/>
<organism evidence="3 5">
    <name type="scientific">Alternaria alternata</name>
    <name type="common">Alternaria rot fungus</name>
    <name type="synonym">Torula alternata</name>
    <dbReference type="NCBI Taxonomy" id="5599"/>
    <lineage>
        <taxon>Eukaryota</taxon>
        <taxon>Fungi</taxon>
        <taxon>Dikarya</taxon>
        <taxon>Ascomycota</taxon>
        <taxon>Pezizomycotina</taxon>
        <taxon>Dothideomycetes</taxon>
        <taxon>Pleosporomycetidae</taxon>
        <taxon>Pleosporales</taxon>
        <taxon>Pleosporineae</taxon>
        <taxon>Pleosporaceae</taxon>
        <taxon>Alternaria</taxon>
        <taxon>Alternaria sect. Alternaria</taxon>
        <taxon>Alternaria alternata complex</taxon>
    </lineage>
</organism>